<dbReference type="Pfam" id="PF26113">
    <property type="entry name" value="GH16_XgeA"/>
    <property type="match status" value="1"/>
</dbReference>
<dbReference type="OrthoDB" id="192832at2759"/>
<dbReference type="AlphaFoldDB" id="A0A1B9GZ13"/>
<reference evidence="2" key="2">
    <citation type="submission" date="2013-12" db="EMBL/GenBank/DDBJ databases">
        <title>Evolution of pathogenesis and genome organization in the Tremellales.</title>
        <authorList>
            <person name="Cuomo C."/>
            <person name="Litvintseva A."/>
            <person name="Heitman J."/>
            <person name="Chen Y."/>
            <person name="Sun S."/>
            <person name="Springer D."/>
            <person name="Dromer F."/>
            <person name="Young S."/>
            <person name="Zeng Q."/>
            <person name="Chapman S."/>
            <person name="Gujja S."/>
            <person name="Saif S."/>
            <person name="Birren B."/>
        </authorList>
    </citation>
    <scope>NUCLEOTIDE SEQUENCE [LARGE SCALE GENOMIC DNA]</scope>
    <source>
        <strain evidence="2">BCC8398</strain>
    </source>
</reference>
<proteinExistence type="predicted"/>
<dbReference type="GO" id="GO:0009251">
    <property type="term" value="P:glucan catabolic process"/>
    <property type="evidence" value="ECO:0007669"/>
    <property type="project" value="TreeGrafter"/>
</dbReference>
<organism evidence="1 2">
    <name type="scientific">Kwoniella heveanensis BCC8398</name>
    <dbReference type="NCBI Taxonomy" id="1296120"/>
    <lineage>
        <taxon>Eukaryota</taxon>
        <taxon>Fungi</taxon>
        <taxon>Dikarya</taxon>
        <taxon>Basidiomycota</taxon>
        <taxon>Agaricomycotina</taxon>
        <taxon>Tremellomycetes</taxon>
        <taxon>Tremellales</taxon>
        <taxon>Cryptococcaceae</taxon>
        <taxon>Kwoniella</taxon>
    </lineage>
</organism>
<dbReference type="PANTHER" id="PTHR10963">
    <property type="entry name" value="GLYCOSYL HYDROLASE-RELATED"/>
    <property type="match status" value="1"/>
</dbReference>
<dbReference type="InterPro" id="IPR050546">
    <property type="entry name" value="Glycosyl_Hydrlase_16"/>
</dbReference>
<dbReference type="Gene3D" id="2.60.120.200">
    <property type="match status" value="1"/>
</dbReference>
<reference evidence="1 2" key="1">
    <citation type="submission" date="2013-07" db="EMBL/GenBank/DDBJ databases">
        <title>The Genome Sequence of Cryptococcus heveanensis BCC8398.</title>
        <authorList>
            <consortium name="The Broad Institute Genome Sequencing Platform"/>
            <person name="Cuomo C."/>
            <person name="Litvintseva A."/>
            <person name="Chen Y."/>
            <person name="Heitman J."/>
            <person name="Sun S."/>
            <person name="Springer D."/>
            <person name="Dromer F."/>
            <person name="Young S.K."/>
            <person name="Zeng Q."/>
            <person name="Gargeya S."/>
            <person name="Fitzgerald M."/>
            <person name="Abouelleil A."/>
            <person name="Alvarado L."/>
            <person name="Berlin A.M."/>
            <person name="Chapman S.B."/>
            <person name="Dewar J."/>
            <person name="Goldberg J."/>
            <person name="Griggs A."/>
            <person name="Gujja S."/>
            <person name="Hansen M."/>
            <person name="Howarth C."/>
            <person name="Imamovic A."/>
            <person name="Larimer J."/>
            <person name="McCowan C."/>
            <person name="Murphy C."/>
            <person name="Pearson M."/>
            <person name="Priest M."/>
            <person name="Roberts A."/>
            <person name="Saif S."/>
            <person name="Shea T."/>
            <person name="Sykes S."/>
            <person name="Wortman J."/>
            <person name="Nusbaum C."/>
            <person name="Birren B."/>
        </authorList>
    </citation>
    <scope>NUCLEOTIDE SEQUENCE [LARGE SCALE GENOMIC DNA]</scope>
    <source>
        <strain evidence="1 2">BCC8398</strain>
    </source>
</reference>
<protein>
    <recommendedName>
        <fullName evidence="3">GH16 domain-containing protein</fullName>
    </recommendedName>
</protein>
<gene>
    <name evidence="1" type="ORF">I316_02134</name>
</gene>
<evidence type="ECO:0000313" key="2">
    <source>
        <dbReference type="Proteomes" id="UP000092666"/>
    </source>
</evidence>
<dbReference type="EMBL" id="KI669496">
    <property type="protein sequence ID" value="OCF36260.1"/>
    <property type="molecule type" value="Genomic_DNA"/>
</dbReference>
<dbReference type="STRING" id="1296120.A0A1B9GZ13"/>
<accession>A0A1B9GZ13</accession>
<keyword evidence="2" id="KW-1185">Reference proteome</keyword>
<sequence length="282" mass="30884">MRADASKIVDPSARGRDSVRIHSKDLYGDGVLVVDVSHMPVGCAVWPAVWTCTPGSWPTGGEVDIIEGIYGIHSGYSNNLFSLHTDPGCMMPQSQDSKDRGSGTALQPDCRGNVGCGVKDTSLKSFGRDFNKNGGGVFVMRRSMTRGFSMWFWPHDSGYLPSDVGGGSQIIMESLWSQPIANFPPDRCDFAKYFDKHEIIINLTFGGDWAGLDELWQGSGCPGSLNWTINDFVDKNPGEFLEAFWEIRAMRWYEEVPVGAGGGRRCAAKRDAHAHILKGRGA</sequence>
<evidence type="ECO:0008006" key="3">
    <source>
        <dbReference type="Google" id="ProtNLM"/>
    </source>
</evidence>
<name>A0A1B9GZ13_9TREE</name>
<dbReference type="InterPro" id="IPR013320">
    <property type="entry name" value="ConA-like_dom_sf"/>
</dbReference>
<dbReference type="PANTHER" id="PTHR10963:SF24">
    <property type="entry name" value="GLYCOSIDASE C21B10.07-RELATED"/>
    <property type="match status" value="1"/>
</dbReference>
<evidence type="ECO:0000313" key="1">
    <source>
        <dbReference type="EMBL" id="OCF36260.1"/>
    </source>
</evidence>
<dbReference type="SUPFAM" id="SSF49899">
    <property type="entry name" value="Concanavalin A-like lectins/glucanases"/>
    <property type="match status" value="1"/>
</dbReference>
<dbReference type="Proteomes" id="UP000092666">
    <property type="component" value="Unassembled WGS sequence"/>
</dbReference>